<feature type="domain" description="O-methyltransferase dimerisation" evidence="6">
    <location>
        <begin position="65"/>
        <end position="132"/>
    </location>
</feature>
<dbReference type="Gene3D" id="1.10.10.10">
    <property type="entry name" value="Winged helix-like DNA-binding domain superfamily/Winged helix DNA-binding domain"/>
    <property type="match status" value="1"/>
</dbReference>
<dbReference type="InterPro" id="IPR036388">
    <property type="entry name" value="WH-like_DNA-bd_sf"/>
</dbReference>
<keyword evidence="8" id="KW-1185">Reference proteome</keyword>
<evidence type="ECO:0000256" key="4">
    <source>
        <dbReference type="PIRSR" id="PIRSR005739-1"/>
    </source>
</evidence>
<evidence type="ECO:0000259" key="6">
    <source>
        <dbReference type="Pfam" id="PF08100"/>
    </source>
</evidence>
<keyword evidence="1 7" id="KW-0489">Methyltransferase</keyword>
<dbReference type="Pfam" id="PF08100">
    <property type="entry name" value="Dimerisation"/>
    <property type="match status" value="1"/>
</dbReference>
<evidence type="ECO:0000256" key="3">
    <source>
        <dbReference type="ARBA" id="ARBA00022691"/>
    </source>
</evidence>
<dbReference type="InterPro" id="IPR029063">
    <property type="entry name" value="SAM-dependent_MTases_sf"/>
</dbReference>
<sequence length="401" mass="44465">MPSSVSSVLKEIGAKGASFTDDVDNEDARKALLESARSLVASLESPLEVIARMNWLEPTRWAVTQVALDLHLFEALSADDGSPKTSDALANETGCDERLMSRLLKHLNSAGFVIETGANEYSANEITKALAKRIPADDNGDTDETSYGTLPLTMARLPEFLKLTGYQNPTDKDKSAFKFAFGTDQHYFEYINQPGNEGMSDSFQAHMEFKTLGKKWFQSVDVEEVFDHPTDATQTLMVDIGGSIGHDIIDFHAAFPNVPGKLVLQDLPTVIDTISPTSLPENIRAQAHDFFNPQPVQSAKAYYLHMVLHDWPDESCRKILSSITPAMKRGYSKILLNEIVISDTNADWFSTSVDMLMLFVHSAQERTEDDWGRLLGSVGLKITKIWDCDGNPEKIIEVELA</sequence>
<dbReference type="AlphaFoldDB" id="A0A6G1KPT8"/>
<evidence type="ECO:0000256" key="1">
    <source>
        <dbReference type="ARBA" id="ARBA00022603"/>
    </source>
</evidence>
<dbReference type="Proteomes" id="UP000799428">
    <property type="component" value="Unassembled WGS sequence"/>
</dbReference>
<name>A0A6G1KPT8_9PLEO</name>
<dbReference type="SUPFAM" id="SSF46785">
    <property type="entry name" value="Winged helix' DNA-binding domain"/>
    <property type="match status" value="1"/>
</dbReference>
<accession>A0A6G1KPT8</accession>
<keyword evidence="2 7" id="KW-0808">Transferase</keyword>
<dbReference type="PIRSF" id="PIRSF005739">
    <property type="entry name" value="O-mtase"/>
    <property type="match status" value="1"/>
</dbReference>
<dbReference type="InterPro" id="IPR016461">
    <property type="entry name" value="COMT-like"/>
</dbReference>
<dbReference type="PANTHER" id="PTHR43712:SF17">
    <property type="entry name" value="O-METHYLTRANSFERASE"/>
    <property type="match status" value="1"/>
</dbReference>
<gene>
    <name evidence="7" type="ORF">K504DRAFT_478205</name>
</gene>
<evidence type="ECO:0000256" key="2">
    <source>
        <dbReference type="ARBA" id="ARBA00022679"/>
    </source>
</evidence>
<dbReference type="InterPro" id="IPR036390">
    <property type="entry name" value="WH_DNA-bd_sf"/>
</dbReference>
<dbReference type="OrthoDB" id="3340390at2759"/>
<organism evidence="7 8">
    <name type="scientific">Pleomassaria siparia CBS 279.74</name>
    <dbReference type="NCBI Taxonomy" id="1314801"/>
    <lineage>
        <taxon>Eukaryota</taxon>
        <taxon>Fungi</taxon>
        <taxon>Dikarya</taxon>
        <taxon>Ascomycota</taxon>
        <taxon>Pezizomycotina</taxon>
        <taxon>Dothideomycetes</taxon>
        <taxon>Pleosporomycetidae</taxon>
        <taxon>Pleosporales</taxon>
        <taxon>Pleomassariaceae</taxon>
        <taxon>Pleomassaria</taxon>
    </lineage>
</organism>
<evidence type="ECO:0000259" key="5">
    <source>
        <dbReference type="Pfam" id="PF00891"/>
    </source>
</evidence>
<dbReference type="SUPFAM" id="SSF53335">
    <property type="entry name" value="S-adenosyl-L-methionine-dependent methyltransferases"/>
    <property type="match status" value="1"/>
</dbReference>
<feature type="active site" description="Proton acceptor" evidence="4">
    <location>
        <position position="309"/>
    </location>
</feature>
<proteinExistence type="predicted"/>
<dbReference type="Gene3D" id="3.40.50.150">
    <property type="entry name" value="Vaccinia Virus protein VP39"/>
    <property type="match status" value="1"/>
</dbReference>
<dbReference type="GO" id="GO:0046983">
    <property type="term" value="F:protein dimerization activity"/>
    <property type="evidence" value="ECO:0007669"/>
    <property type="project" value="InterPro"/>
</dbReference>
<dbReference type="Pfam" id="PF00891">
    <property type="entry name" value="Methyltransf_2"/>
    <property type="match status" value="1"/>
</dbReference>
<feature type="domain" description="O-methyltransferase C-terminal" evidence="5">
    <location>
        <begin position="176"/>
        <end position="379"/>
    </location>
</feature>
<keyword evidence="3" id="KW-0949">S-adenosyl-L-methionine</keyword>
<reference evidence="7" key="1">
    <citation type="journal article" date="2020" name="Stud. Mycol.">
        <title>101 Dothideomycetes genomes: a test case for predicting lifestyles and emergence of pathogens.</title>
        <authorList>
            <person name="Haridas S."/>
            <person name="Albert R."/>
            <person name="Binder M."/>
            <person name="Bloem J."/>
            <person name="Labutti K."/>
            <person name="Salamov A."/>
            <person name="Andreopoulos B."/>
            <person name="Baker S."/>
            <person name="Barry K."/>
            <person name="Bills G."/>
            <person name="Bluhm B."/>
            <person name="Cannon C."/>
            <person name="Castanera R."/>
            <person name="Culley D."/>
            <person name="Daum C."/>
            <person name="Ezra D."/>
            <person name="Gonzalez J."/>
            <person name="Henrissat B."/>
            <person name="Kuo A."/>
            <person name="Liang C."/>
            <person name="Lipzen A."/>
            <person name="Lutzoni F."/>
            <person name="Magnuson J."/>
            <person name="Mondo S."/>
            <person name="Nolan M."/>
            <person name="Ohm R."/>
            <person name="Pangilinan J."/>
            <person name="Park H.-J."/>
            <person name="Ramirez L."/>
            <person name="Alfaro M."/>
            <person name="Sun H."/>
            <person name="Tritt A."/>
            <person name="Yoshinaga Y."/>
            <person name="Zwiers L.-H."/>
            <person name="Turgeon B."/>
            <person name="Goodwin S."/>
            <person name="Spatafora J."/>
            <person name="Crous P."/>
            <person name="Grigoriev I."/>
        </authorList>
    </citation>
    <scope>NUCLEOTIDE SEQUENCE</scope>
    <source>
        <strain evidence="7">CBS 279.74</strain>
    </source>
</reference>
<dbReference type="GO" id="GO:0008171">
    <property type="term" value="F:O-methyltransferase activity"/>
    <property type="evidence" value="ECO:0007669"/>
    <property type="project" value="InterPro"/>
</dbReference>
<protein>
    <submittedName>
        <fullName evidence="7">S-adenosyl-L-methionine-dependent methyltransferase</fullName>
    </submittedName>
</protein>
<dbReference type="EMBL" id="MU005764">
    <property type="protein sequence ID" value="KAF2714859.1"/>
    <property type="molecule type" value="Genomic_DNA"/>
</dbReference>
<dbReference type="GO" id="GO:0032259">
    <property type="term" value="P:methylation"/>
    <property type="evidence" value="ECO:0007669"/>
    <property type="project" value="UniProtKB-KW"/>
</dbReference>
<evidence type="ECO:0000313" key="7">
    <source>
        <dbReference type="EMBL" id="KAF2714859.1"/>
    </source>
</evidence>
<dbReference type="PANTHER" id="PTHR43712">
    <property type="entry name" value="PUTATIVE (AFU_ORTHOLOGUE AFUA_4G14580)-RELATED"/>
    <property type="match status" value="1"/>
</dbReference>
<dbReference type="InterPro" id="IPR001077">
    <property type="entry name" value="COMT_C"/>
</dbReference>
<dbReference type="PROSITE" id="PS51683">
    <property type="entry name" value="SAM_OMT_II"/>
    <property type="match status" value="1"/>
</dbReference>
<dbReference type="InterPro" id="IPR012967">
    <property type="entry name" value="COMT_dimerisation"/>
</dbReference>
<evidence type="ECO:0000313" key="8">
    <source>
        <dbReference type="Proteomes" id="UP000799428"/>
    </source>
</evidence>